<comment type="caution">
    <text evidence="15">The sequence shown here is derived from an EMBL/GenBank/DDBJ whole genome shotgun (WGS) entry which is preliminary data.</text>
</comment>
<proteinExistence type="inferred from homology"/>
<evidence type="ECO:0000256" key="2">
    <source>
        <dbReference type="ARBA" id="ARBA00022448"/>
    </source>
</evidence>
<evidence type="ECO:0000256" key="8">
    <source>
        <dbReference type="ARBA" id="ARBA00023077"/>
    </source>
</evidence>
<dbReference type="InterPro" id="IPR012910">
    <property type="entry name" value="Plug_dom"/>
</dbReference>
<keyword evidence="8 12" id="KW-0798">TonB box</keyword>
<dbReference type="PROSITE" id="PS52016">
    <property type="entry name" value="TONB_DEPENDENT_REC_3"/>
    <property type="match status" value="1"/>
</dbReference>
<dbReference type="Pfam" id="PF07715">
    <property type="entry name" value="Plug"/>
    <property type="match status" value="1"/>
</dbReference>
<keyword evidence="9 11" id="KW-0472">Membrane</keyword>
<dbReference type="PANTHER" id="PTHR32552:SF81">
    <property type="entry name" value="TONB-DEPENDENT OUTER MEMBRANE RECEPTOR"/>
    <property type="match status" value="1"/>
</dbReference>
<keyword evidence="10 11" id="KW-0998">Cell outer membrane</keyword>
<keyword evidence="16" id="KW-1185">Reference proteome</keyword>
<protein>
    <submittedName>
        <fullName evidence="15">TonB-dependent receptor</fullName>
    </submittedName>
</protein>
<dbReference type="GO" id="GO:0006826">
    <property type="term" value="P:iron ion transport"/>
    <property type="evidence" value="ECO:0007669"/>
    <property type="project" value="UniProtKB-KW"/>
</dbReference>
<keyword evidence="7" id="KW-0406">Ion transport</keyword>
<dbReference type="GO" id="GO:0009279">
    <property type="term" value="C:cell outer membrane"/>
    <property type="evidence" value="ECO:0007669"/>
    <property type="project" value="UniProtKB-SubCell"/>
</dbReference>
<keyword evidence="2 11" id="KW-0813">Transport</keyword>
<evidence type="ECO:0000256" key="6">
    <source>
        <dbReference type="ARBA" id="ARBA00023004"/>
    </source>
</evidence>
<comment type="subcellular location">
    <subcellularLocation>
        <location evidence="1 11">Cell outer membrane</location>
        <topology evidence="1 11">Multi-pass membrane protein</topology>
    </subcellularLocation>
</comment>
<dbReference type="InterPro" id="IPR036942">
    <property type="entry name" value="Beta-barrel_TonB_sf"/>
</dbReference>
<organism evidence="15 16">
    <name type="scientific">Steroidobacter agaridevorans</name>
    <dbReference type="NCBI Taxonomy" id="2695856"/>
    <lineage>
        <taxon>Bacteria</taxon>
        <taxon>Pseudomonadati</taxon>
        <taxon>Pseudomonadota</taxon>
        <taxon>Gammaproteobacteria</taxon>
        <taxon>Steroidobacterales</taxon>
        <taxon>Steroidobacteraceae</taxon>
        <taxon>Steroidobacter</taxon>
    </lineage>
</organism>
<evidence type="ECO:0000256" key="4">
    <source>
        <dbReference type="ARBA" id="ARBA00022496"/>
    </source>
</evidence>
<evidence type="ECO:0000256" key="3">
    <source>
        <dbReference type="ARBA" id="ARBA00022452"/>
    </source>
</evidence>
<dbReference type="PANTHER" id="PTHR32552">
    <property type="entry name" value="FERRICHROME IRON RECEPTOR-RELATED"/>
    <property type="match status" value="1"/>
</dbReference>
<keyword evidence="4" id="KW-0410">Iron transport</keyword>
<dbReference type="Proteomes" id="UP000445000">
    <property type="component" value="Unassembled WGS sequence"/>
</dbReference>
<evidence type="ECO:0000256" key="7">
    <source>
        <dbReference type="ARBA" id="ARBA00023065"/>
    </source>
</evidence>
<dbReference type="EMBL" id="BLJN01000009">
    <property type="protein sequence ID" value="GFE84641.1"/>
    <property type="molecule type" value="Genomic_DNA"/>
</dbReference>
<evidence type="ECO:0000256" key="11">
    <source>
        <dbReference type="PROSITE-ProRule" id="PRU01360"/>
    </source>
</evidence>
<keyword evidence="6" id="KW-0408">Iron</keyword>
<dbReference type="Pfam" id="PF00593">
    <property type="entry name" value="TonB_dep_Rec_b-barrel"/>
    <property type="match status" value="1"/>
</dbReference>
<name>A0A829YNU8_9GAMM</name>
<evidence type="ECO:0000259" key="14">
    <source>
        <dbReference type="Pfam" id="PF07715"/>
    </source>
</evidence>
<comment type="similarity">
    <text evidence="11 12">Belongs to the TonB-dependent receptor family.</text>
</comment>
<evidence type="ECO:0000259" key="13">
    <source>
        <dbReference type="Pfam" id="PF00593"/>
    </source>
</evidence>
<evidence type="ECO:0000313" key="15">
    <source>
        <dbReference type="EMBL" id="GFE84641.1"/>
    </source>
</evidence>
<evidence type="ECO:0000256" key="9">
    <source>
        <dbReference type="ARBA" id="ARBA00023136"/>
    </source>
</evidence>
<keyword evidence="15" id="KW-0675">Receptor</keyword>
<feature type="domain" description="TonB-dependent receptor plug" evidence="14">
    <location>
        <begin position="36"/>
        <end position="143"/>
    </location>
</feature>
<gene>
    <name evidence="15" type="primary">fyuA_12</name>
    <name evidence="15" type="ORF">GCM10011487_66410</name>
</gene>
<dbReference type="InterPro" id="IPR000531">
    <property type="entry name" value="Beta-barrel_TonB"/>
</dbReference>
<evidence type="ECO:0000256" key="12">
    <source>
        <dbReference type="RuleBase" id="RU003357"/>
    </source>
</evidence>
<dbReference type="SUPFAM" id="SSF56935">
    <property type="entry name" value="Porins"/>
    <property type="match status" value="1"/>
</dbReference>
<evidence type="ECO:0000256" key="10">
    <source>
        <dbReference type="ARBA" id="ARBA00023237"/>
    </source>
</evidence>
<evidence type="ECO:0000256" key="1">
    <source>
        <dbReference type="ARBA" id="ARBA00004571"/>
    </source>
</evidence>
<accession>A0A829YNU8</accession>
<dbReference type="Gene3D" id="2.40.170.20">
    <property type="entry name" value="TonB-dependent receptor, beta-barrel domain"/>
    <property type="match status" value="2"/>
</dbReference>
<dbReference type="AlphaFoldDB" id="A0A829YNU8"/>
<evidence type="ECO:0000256" key="5">
    <source>
        <dbReference type="ARBA" id="ARBA00022692"/>
    </source>
</evidence>
<sequence length="767" mass="83878">MLLSSTVQGQDVARPDEPRAVLEEVVVSAQWRDERLQDVPIATTVLSGSELRRDGIIHSSRLAQVTPNLTYSGGFETIPKIALRGVVTNDFIQNLNPAVGTYVDDVYVGLGTAQAMQLYDMERVEVLRGPQGTLYGKNTTAGAINYVSAKPRLGSTDASLSAGVGSYDLREADAALNAAIGERAASRVSLTWRDRGGFVDNLHTGRNARALKFWGARGQLFLKPSDGFDALLKVFAGERDGDALNRMTIGTLSPVAPAPGSPRRSQLHGIHITGYEPLRAPHVTESDGPTYDRVDEQGASLTMRGDLGFAEIKAITGYGRVERDALDDVDGSPHSLLQLGYGNVSRFVSQELRLSSEEGRFSWKAGAHFYEERHDVDNRFRFFDCLRIGTCSLLPLSVPGDAPAAAGYPPFAYFPEVFPPAPELAGASIATSVNWGYEQENRSYAAFGEGSLQLTDRLTTTLGLRHTTERRVIDAYSHVSFIEAADYRGPLRLFPGYDSAGGSKRWDNVSGRFVLEYELSRDALLYASVATGFRSGNWNGGAYSSPAGIRVPVDPETLASYELGLKSEWFDRRLRANLSGFYSDYEDLQVSVFANSTQMQLNAANAEIFGAEAELAAVPVPGLTARLALGWMPTAKYVDFNDGRGVDLSGNRMILAPEVTATAALDFDYPISSRWTVSAGGDVRYQTRTHFTVYNHQHLSQGEFATTNLRASLHNLERDYGVRLLVRNLFDKAYGVDGNTIGAPFGFDAYAWGEPRMWSASFFVNFN</sequence>
<feature type="domain" description="TonB-dependent receptor-like beta-barrel" evidence="13">
    <location>
        <begin position="286"/>
        <end position="729"/>
    </location>
</feature>
<dbReference type="InterPro" id="IPR039426">
    <property type="entry name" value="TonB-dep_rcpt-like"/>
</dbReference>
<keyword evidence="3 11" id="KW-1134">Transmembrane beta strand</keyword>
<keyword evidence="5 11" id="KW-0812">Transmembrane</keyword>
<evidence type="ECO:0000313" key="16">
    <source>
        <dbReference type="Proteomes" id="UP000445000"/>
    </source>
</evidence>
<reference evidence="16" key="1">
    <citation type="submission" date="2020-01" db="EMBL/GenBank/DDBJ databases">
        <title>'Steroidobacter agaridevorans' sp. nov., agar-degrading bacteria isolated from rhizosphere soils.</title>
        <authorList>
            <person name="Ikenaga M."/>
            <person name="Kataoka M."/>
            <person name="Murouchi A."/>
            <person name="Katsuragi S."/>
            <person name="Sakai M."/>
        </authorList>
    </citation>
    <scope>NUCLEOTIDE SEQUENCE [LARGE SCALE GENOMIC DNA]</scope>
    <source>
        <strain evidence="16">YU21-B</strain>
    </source>
</reference>